<dbReference type="Proteomes" id="UP001163624">
    <property type="component" value="Chromosome"/>
</dbReference>
<evidence type="ECO:0000313" key="2">
    <source>
        <dbReference type="Proteomes" id="UP001163624"/>
    </source>
</evidence>
<evidence type="ECO:0000313" key="1">
    <source>
        <dbReference type="EMBL" id="WAI49937.1"/>
    </source>
</evidence>
<accession>A0ABY6ZYA0</accession>
<dbReference type="SUPFAM" id="SSF46689">
    <property type="entry name" value="Homeodomain-like"/>
    <property type="match status" value="1"/>
</dbReference>
<name>A0ABY6ZYA0_9PSED</name>
<dbReference type="EMBL" id="CP113432">
    <property type="protein sequence ID" value="WAI49937.1"/>
    <property type="molecule type" value="Genomic_DNA"/>
</dbReference>
<gene>
    <name evidence="1" type="ORF">OU419_01320</name>
</gene>
<organism evidence="1 2">
    <name type="scientific">Pseudomonas triclosanedens</name>
    <dbReference type="NCBI Taxonomy" id="2961893"/>
    <lineage>
        <taxon>Bacteria</taxon>
        <taxon>Pseudomonadati</taxon>
        <taxon>Pseudomonadota</taxon>
        <taxon>Gammaproteobacteria</taxon>
        <taxon>Pseudomonadales</taxon>
        <taxon>Pseudomonadaceae</taxon>
        <taxon>Pseudomonas</taxon>
    </lineage>
</organism>
<reference evidence="1" key="1">
    <citation type="submission" date="2022-11" db="EMBL/GenBank/DDBJ databases">
        <title>Pseudomonas triclosanedens sp. nov., a triclosan degrader isolated from activated sludge.</title>
        <authorList>
            <person name="Yin Y."/>
            <person name="Lu Z."/>
        </authorList>
    </citation>
    <scope>NUCLEOTIDE SEQUENCE</scope>
    <source>
        <strain evidence="1">ZM23</strain>
    </source>
</reference>
<dbReference type="Gene3D" id="1.10.10.60">
    <property type="entry name" value="Homeodomain-like"/>
    <property type="match status" value="1"/>
</dbReference>
<evidence type="ECO:0008006" key="3">
    <source>
        <dbReference type="Google" id="ProtNLM"/>
    </source>
</evidence>
<sequence length="34" mass="3820">MILRAVRLCGSKRKAATHLGIDVGTLIRKLQRDE</sequence>
<protein>
    <recommendedName>
        <fullName evidence="3">DNA binding HTH domain-containing protein</fullName>
    </recommendedName>
</protein>
<keyword evidence="2" id="KW-1185">Reference proteome</keyword>
<dbReference type="InterPro" id="IPR009057">
    <property type="entry name" value="Homeodomain-like_sf"/>
</dbReference>
<proteinExistence type="predicted"/>